<evidence type="ECO:0000313" key="2">
    <source>
        <dbReference type="EMBL" id="MBB4109838.1"/>
    </source>
</evidence>
<feature type="transmembrane region" description="Helical" evidence="1">
    <location>
        <begin position="12"/>
        <end position="33"/>
    </location>
</feature>
<sequence>MALRIRKYLVLLIFNYADLYSVLLVLDIQFSYYDTKLKLFRYYN</sequence>
<keyword evidence="1" id="KW-0472">Membrane</keyword>
<gene>
    <name evidence="2" type="ORF">GGQ60_003847</name>
</gene>
<name>A0A7W6P7G1_9SPHI</name>
<dbReference type="AlphaFoldDB" id="A0A7W6P7G1"/>
<proteinExistence type="predicted"/>
<evidence type="ECO:0000313" key="3">
    <source>
        <dbReference type="Proteomes" id="UP000532273"/>
    </source>
</evidence>
<evidence type="ECO:0000256" key="1">
    <source>
        <dbReference type="SAM" id="Phobius"/>
    </source>
</evidence>
<keyword evidence="1" id="KW-1133">Transmembrane helix</keyword>
<reference evidence="2 3" key="1">
    <citation type="submission" date="2020-08" db="EMBL/GenBank/DDBJ databases">
        <title>Genomic Encyclopedia of Type Strains, Phase IV (KMG-IV): sequencing the most valuable type-strain genomes for metagenomic binning, comparative biology and taxonomic classification.</title>
        <authorList>
            <person name="Goeker M."/>
        </authorList>
    </citation>
    <scope>NUCLEOTIDE SEQUENCE [LARGE SCALE GENOMIC DNA]</scope>
    <source>
        <strain evidence="2 3">DSM 100774</strain>
    </source>
</reference>
<protein>
    <submittedName>
        <fullName evidence="2">Uncharacterized protein</fullName>
    </submittedName>
</protein>
<organism evidence="2 3">
    <name type="scientific">Pedobacter zeae</name>
    <dbReference type="NCBI Taxonomy" id="1737356"/>
    <lineage>
        <taxon>Bacteria</taxon>
        <taxon>Pseudomonadati</taxon>
        <taxon>Bacteroidota</taxon>
        <taxon>Sphingobacteriia</taxon>
        <taxon>Sphingobacteriales</taxon>
        <taxon>Sphingobacteriaceae</taxon>
        <taxon>Pedobacter</taxon>
    </lineage>
</organism>
<keyword evidence="1" id="KW-0812">Transmembrane</keyword>
<dbReference type="Proteomes" id="UP000532273">
    <property type="component" value="Unassembled WGS sequence"/>
</dbReference>
<accession>A0A7W6P7G1</accession>
<comment type="caution">
    <text evidence="2">The sequence shown here is derived from an EMBL/GenBank/DDBJ whole genome shotgun (WGS) entry which is preliminary data.</text>
</comment>
<dbReference type="EMBL" id="JACIEF010000003">
    <property type="protein sequence ID" value="MBB4109838.1"/>
    <property type="molecule type" value="Genomic_DNA"/>
</dbReference>